<dbReference type="InterPro" id="IPR036397">
    <property type="entry name" value="RNaseH_sf"/>
</dbReference>
<name>A0A2N0P3S0_9GLOM</name>
<sequence length="124" mass="14163">YKPEQLIFMGEAAKDERSLSRGYGYSLKNIFTTKKNVFVRGIRYTILPALSLQGIIAVDIMEGNCTKEKFREFVISNVPQMNAYPNEQSVLVLDNARIHHDDDLIDYIEAFGGRVEFLPPYSPD</sequence>
<dbReference type="InterPro" id="IPR038717">
    <property type="entry name" value="Tc1-like_DDE_dom"/>
</dbReference>
<dbReference type="PANTHER" id="PTHR46564">
    <property type="entry name" value="TRANSPOSASE"/>
    <property type="match status" value="1"/>
</dbReference>
<dbReference type="AlphaFoldDB" id="A0A2N0P3S0"/>
<gene>
    <name evidence="2" type="ORF">RhiirA5_261733</name>
</gene>
<protein>
    <recommendedName>
        <fullName evidence="1">Tc1-like transposase DDE domain-containing protein</fullName>
    </recommendedName>
</protein>
<proteinExistence type="predicted"/>
<comment type="caution">
    <text evidence="2">The sequence shown here is derived from an EMBL/GenBank/DDBJ whole genome shotgun (WGS) entry which is preliminary data.</text>
</comment>
<dbReference type="Proteomes" id="UP000232722">
    <property type="component" value="Unassembled WGS sequence"/>
</dbReference>
<feature type="non-terminal residue" evidence="2">
    <location>
        <position position="1"/>
    </location>
</feature>
<evidence type="ECO:0000313" key="3">
    <source>
        <dbReference type="Proteomes" id="UP000232722"/>
    </source>
</evidence>
<organism evidence="2 3">
    <name type="scientific">Rhizophagus irregularis</name>
    <dbReference type="NCBI Taxonomy" id="588596"/>
    <lineage>
        <taxon>Eukaryota</taxon>
        <taxon>Fungi</taxon>
        <taxon>Fungi incertae sedis</taxon>
        <taxon>Mucoromycota</taxon>
        <taxon>Glomeromycotina</taxon>
        <taxon>Glomeromycetes</taxon>
        <taxon>Glomerales</taxon>
        <taxon>Glomeraceae</taxon>
        <taxon>Rhizophagus</taxon>
    </lineage>
</organism>
<dbReference type="GO" id="GO:0003676">
    <property type="term" value="F:nucleic acid binding"/>
    <property type="evidence" value="ECO:0007669"/>
    <property type="project" value="InterPro"/>
</dbReference>
<dbReference type="EMBL" id="LLXJ01001592">
    <property type="protein sequence ID" value="PKC01482.1"/>
    <property type="molecule type" value="Genomic_DNA"/>
</dbReference>
<evidence type="ECO:0000259" key="1">
    <source>
        <dbReference type="Pfam" id="PF13358"/>
    </source>
</evidence>
<accession>A0A2N0P3S0</accession>
<feature type="non-terminal residue" evidence="2">
    <location>
        <position position="124"/>
    </location>
</feature>
<dbReference type="Pfam" id="PF13358">
    <property type="entry name" value="DDE_3"/>
    <property type="match status" value="1"/>
</dbReference>
<dbReference type="PANTHER" id="PTHR46564:SF1">
    <property type="entry name" value="TRANSPOSASE"/>
    <property type="match status" value="1"/>
</dbReference>
<dbReference type="VEuPathDB" id="FungiDB:RhiirFUN_004490"/>
<reference evidence="2 3" key="1">
    <citation type="submission" date="2016-04" db="EMBL/GenBank/DDBJ databases">
        <title>Genome analyses suggest a sexual origin of heterokaryosis in a supposedly ancient asexual fungus.</title>
        <authorList>
            <person name="Ropars J."/>
            <person name="Sedzielewska K."/>
            <person name="Noel J."/>
            <person name="Charron P."/>
            <person name="Farinelli L."/>
            <person name="Marton T."/>
            <person name="Kruger M."/>
            <person name="Pelin A."/>
            <person name="Brachmann A."/>
            <person name="Corradi N."/>
        </authorList>
    </citation>
    <scope>NUCLEOTIDE SEQUENCE [LARGE SCALE GENOMIC DNA]</scope>
    <source>
        <strain evidence="2 3">A5</strain>
    </source>
</reference>
<dbReference type="Gene3D" id="3.30.420.10">
    <property type="entry name" value="Ribonuclease H-like superfamily/Ribonuclease H"/>
    <property type="match status" value="1"/>
</dbReference>
<feature type="domain" description="Tc1-like transposase DDE" evidence="1">
    <location>
        <begin position="6"/>
        <end position="124"/>
    </location>
</feature>
<dbReference type="VEuPathDB" id="FungiDB:RhiirA1_541993"/>
<evidence type="ECO:0000313" key="2">
    <source>
        <dbReference type="EMBL" id="PKC01482.1"/>
    </source>
</evidence>
<reference evidence="2 3" key="2">
    <citation type="submission" date="2017-09" db="EMBL/GenBank/DDBJ databases">
        <title>Extensive intraspecific genome diversity in a model arbuscular mycorrhizal fungus.</title>
        <authorList>
            <person name="Chen E.C."/>
            <person name="Morin E."/>
            <person name="Beaudet D."/>
            <person name="Noel J."/>
            <person name="Ndikumana S."/>
            <person name="Charron P."/>
            <person name="St-Onge C."/>
            <person name="Giorgi J."/>
            <person name="Grigoriev I.V."/>
            <person name="Roux C."/>
            <person name="Martin F.M."/>
            <person name="Corradi N."/>
        </authorList>
    </citation>
    <scope>NUCLEOTIDE SEQUENCE [LARGE SCALE GENOMIC DNA]</scope>
    <source>
        <strain evidence="2 3">A5</strain>
    </source>
</reference>